<name>A0A0F9QBT4_9ZZZZ</name>
<dbReference type="EMBL" id="LAZR01001646">
    <property type="protein sequence ID" value="KKN41445.1"/>
    <property type="molecule type" value="Genomic_DNA"/>
</dbReference>
<reference evidence="2" key="1">
    <citation type="journal article" date="2015" name="Nature">
        <title>Complex archaea that bridge the gap between prokaryotes and eukaryotes.</title>
        <authorList>
            <person name="Spang A."/>
            <person name="Saw J.H."/>
            <person name="Jorgensen S.L."/>
            <person name="Zaremba-Niedzwiedzka K."/>
            <person name="Martijn J."/>
            <person name="Lind A.E."/>
            <person name="van Eijk R."/>
            <person name="Schleper C."/>
            <person name="Guy L."/>
            <person name="Ettema T.J."/>
        </authorList>
    </citation>
    <scope>NUCLEOTIDE SEQUENCE</scope>
</reference>
<comment type="caution">
    <text evidence="2">The sequence shown here is derived from an EMBL/GenBank/DDBJ whole genome shotgun (WGS) entry which is preliminary data.</text>
</comment>
<dbReference type="AlphaFoldDB" id="A0A0F9QBT4"/>
<gene>
    <name evidence="2" type="ORF">LCGC14_0723160</name>
</gene>
<evidence type="ECO:0000313" key="2">
    <source>
        <dbReference type="EMBL" id="KKN41445.1"/>
    </source>
</evidence>
<feature type="region of interest" description="Disordered" evidence="1">
    <location>
        <begin position="104"/>
        <end position="139"/>
    </location>
</feature>
<proteinExistence type="predicted"/>
<protein>
    <submittedName>
        <fullName evidence="2">Uncharacterized protein</fullName>
    </submittedName>
</protein>
<sequence>MPAPNRQRDLVKIWIQMGRPELDGEGVFSRWTAQAVACLAFGAPAWGIVGDPRWGRRRNSTGTISKDTLRYGRVQAVDTASGAGLPGWQFQWLTYEPGEDGFGVGRLPAKRRDLPPGSQDEVVDPPPPPPNDEHPLQDIRDSLERIEQVLARVFK</sequence>
<evidence type="ECO:0000256" key="1">
    <source>
        <dbReference type="SAM" id="MobiDB-lite"/>
    </source>
</evidence>
<organism evidence="2">
    <name type="scientific">marine sediment metagenome</name>
    <dbReference type="NCBI Taxonomy" id="412755"/>
    <lineage>
        <taxon>unclassified sequences</taxon>
        <taxon>metagenomes</taxon>
        <taxon>ecological metagenomes</taxon>
    </lineage>
</organism>
<accession>A0A0F9QBT4</accession>